<dbReference type="PANTHER" id="PTHR11328">
    <property type="entry name" value="MAJOR FACILITATOR SUPERFAMILY DOMAIN-CONTAINING PROTEIN"/>
    <property type="match status" value="1"/>
</dbReference>
<dbReference type="InterPro" id="IPR039672">
    <property type="entry name" value="MFS_2"/>
</dbReference>
<name>A0A378NR39_9FIRM</name>
<dbReference type="GO" id="GO:0015293">
    <property type="term" value="F:symporter activity"/>
    <property type="evidence" value="ECO:0007669"/>
    <property type="project" value="UniProtKB-KW"/>
</dbReference>
<organism evidence="10 11">
    <name type="scientific">Megamonas hypermegale</name>
    <dbReference type="NCBI Taxonomy" id="158847"/>
    <lineage>
        <taxon>Bacteria</taxon>
        <taxon>Bacillati</taxon>
        <taxon>Bacillota</taxon>
        <taxon>Negativicutes</taxon>
        <taxon>Selenomonadales</taxon>
        <taxon>Selenomonadaceae</taxon>
        <taxon>Megamonas</taxon>
    </lineage>
</organism>
<feature type="transmembrane region" description="Helical" evidence="9">
    <location>
        <begin position="430"/>
        <end position="447"/>
    </location>
</feature>
<feature type="transmembrane region" description="Helical" evidence="9">
    <location>
        <begin position="317"/>
        <end position="335"/>
    </location>
</feature>
<dbReference type="PROSITE" id="PS00872">
    <property type="entry name" value="NA_GALACTOSIDE_SYMP"/>
    <property type="match status" value="1"/>
</dbReference>
<evidence type="ECO:0000256" key="2">
    <source>
        <dbReference type="ARBA" id="ARBA00022448"/>
    </source>
</evidence>
<keyword evidence="3" id="KW-1003">Cell membrane</keyword>
<dbReference type="NCBIfam" id="TIGR00792">
    <property type="entry name" value="gph"/>
    <property type="match status" value="1"/>
</dbReference>
<dbReference type="AlphaFoldDB" id="A0A378NR39"/>
<gene>
    <name evidence="10" type="primary">melB_2</name>
    <name evidence="10" type="ORF">NCTC10571_00987</name>
</gene>
<feature type="transmembrane region" description="Helical" evidence="9">
    <location>
        <begin position="252"/>
        <end position="278"/>
    </location>
</feature>
<keyword evidence="6" id="KW-0769">Symport</keyword>
<evidence type="ECO:0000256" key="4">
    <source>
        <dbReference type="ARBA" id="ARBA00022597"/>
    </source>
</evidence>
<dbReference type="EMBL" id="UGPP01000001">
    <property type="protein sequence ID" value="STY70840.1"/>
    <property type="molecule type" value="Genomic_DNA"/>
</dbReference>
<dbReference type="SUPFAM" id="SSF103473">
    <property type="entry name" value="MFS general substrate transporter"/>
    <property type="match status" value="1"/>
</dbReference>
<feature type="transmembrane region" description="Helical" evidence="9">
    <location>
        <begin position="284"/>
        <end position="305"/>
    </location>
</feature>
<dbReference type="GO" id="GO:0005886">
    <property type="term" value="C:plasma membrane"/>
    <property type="evidence" value="ECO:0007669"/>
    <property type="project" value="UniProtKB-SubCell"/>
</dbReference>
<dbReference type="PANTHER" id="PTHR11328:SF36">
    <property type="entry name" value="MELIBIOSE PERMEASE"/>
    <property type="match status" value="1"/>
</dbReference>
<feature type="transmembrane region" description="Helical" evidence="9">
    <location>
        <begin position="12"/>
        <end position="37"/>
    </location>
</feature>
<dbReference type="InterPro" id="IPR036259">
    <property type="entry name" value="MFS_trans_sf"/>
</dbReference>
<evidence type="ECO:0000256" key="9">
    <source>
        <dbReference type="SAM" id="Phobius"/>
    </source>
</evidence>
<keyword evidence="8 9" id="KW-0472">Membrane</keyword>
<protein>
    <submittedName>
        <fullName evidence="10">Thiomethylgalactoside permease II</fullName>
    </submittedName>
</protein>
<feature type="transmembrane region" description="Helical" evidence="9">
    <location>
        <begin position="120"/>
        <end position="139"/>
    </location>
</feature>
<evidence type="ECO:0000256" key="3">
    <source>
        <dbReference type="ARBA" id="ARBA00022475"/>
    </source>
</evidence>
<evidence type="ECO:0000256" key="5">
    <source>
        <dbReference type="ARBA" id="ARBA00022692"/>
    </source>
</evidence>
<accession>A0A378NR39</accession>
<dbReference type="Proteomes" id="UP000255234">
    <property type="component" value="Unassembled WGS sequence"/>
</dbReference>
<feature type="transmembrane region" description="Helical" evidence="9">
    <location>
        <begin position="341"/>
        <end position="368"/>
    </location>
</feature>
<dbReference type="Gene3D" id="1.20.1250.20">
    <property type="entry name" value="MFS general substrate transporter like domains"/>
    <property type="match status" value="2"/>
</dbReference>
<evidence type="ECO:0000256" key="8">
    <source>
        <dbReference type="ARBA" id="ARBA00023136"/>
    </source>
</evidence>
<keyword evidence="4" id="KW-0762">Sugar transport</keyword>
<evidence type="ECO:0000313" key="11">
    <source>
        <dbReference type="Proteomes" id="UP000255234"/>
    </source>
</evidence>
<keyword evidence="5 9" id="KW-0812">Transmembrane</keyword>
<reference evidence="10 11" key="1">
    <citation type="submission" date="2018-06" db="EMBL/GenBank/DDBJ databases">
        <authorList>
            <consortium name="Pathogen Informatics"/>
            <person name="Doyle S."/>
        </authorList>
    </citation>
    <scope>NUCLEOTIDE SEQUENCE [LARGE SCALE GENOMIC DNA]</scope>
    <source>
        <strain evidence="10 11">NCTC10571</strain>
    </source>
</reference>
<sequence>MSGNNGNKLMQRISYACGTFGHDIFYMMVSTYFIMFITSNLFNTEDQSHNEYMIGIIMTVILVIRVAELFIDPFIGNTIDKTNTRWGRFKPWVIVGGFVAALSLAILFTDLGGLTTSNPLLYLIIFAILYLVMDIFYSAKDVAIWSMVPAMSFDSKEREITATFARIGSVFGAQLVTVMVIPIVLFFSKDANGGVGDANGWLAFALIGGGVSLLGAVILGLGTKEQASALRENKKETTFKEVFSILGKNDQLMWIAITFLIFCFGQDLVNSFQMYYFAYILGDSTYLSFLGIINVIIGLLAVALFPVLTTKFKRRNLFFYSIVIMIVALIIYAFAGTNSVLVLIAAGLFNLPQPLVFLVVLMTITDTVEYGQLKIGHRDESLILSIRPLVNKLSGAVTSAIVGFTAVWVGMSGKATADSITDSNKMMFELIMFAVPIVFILIATLLYKTKVTLTEEKHAEIVKELERTWKDISK</sequence>
<evidence type="ECO:0000256" key="6">
    <source>
        <dbReference type="ARBA" id="ARBA00022847"/>
    </source>
</evidence>
<dbReference type="CDD" id="cd17332">
    <property type="entry name" value="MFS_MelB_like"/>
    <property type="match status" value="1"/>
</dbReference>
<evidence type="ECO:0000256" key="1">
    <source>
        <dbReference type="ARBA" id="ARBA00004651"/>
    </source>
</evidence>
<feature type="transmembrane region" description="Helical" evidence="9">
    <location>
        <begin position="92"/>
        <end position="114"/>
    </location>
</feature>
<dbReference type="Pfam" id="PF13347">
    <property type="entry name" value="MFS_2"/>
    <property type="match status" value="1"/>
</dbReference>
<keyword evidence="7 9" id="KW-1133">Transmembrane helix</keyword>
<dbReference type="GO" id="GO:0006814">
    <property type="term" value="P:sodium ion transport"/>
    <property type="evidence" value="ECO:0007669"/>
    <property type="project" value="InterPro"/>
</dbReference>
<evidence type="ECO:0000256" key="7">
    <source>
        <dbReference type="ARBA" id="ARBA00022989"/>
    </source>
</evidence>
<dbReference type="RefSeq" id="WP_115151303.1">
    <property type="nucleotide sequence ID" value="NZ_UGPP01000001.1"/>
</dbReference>
<feature type="transmembrane region" description="Helical" evidence="9">
    <location>
        <begin position="389"/>
        <end position="410"/>
    </location>
</feature>
<dbReference type="STRING" id="1122216.GCA_000423385_00850"/>
<keyword evidence="2" id="KW-0813">Transport</keyword>
<dbReference type="InterPro" id="IPR001927">
    <property type="entry name" value="Na/Gal_symport"/>
</dbReference>
<evidence type="ECO:0000313" key="10">
    <source>
        <dbReference type="EMBL" id="STY70840.1"/>
    </source>
</evidence>
<feature type="transmembrane region" description="Helical" evidence="9">
    <location>
        <begin position="52"/>
        <end position="71"/>
    </location>
</feature>
<comment type="subcellular location">
    <subcellularLocation>
        <location evidence="1">Cell membrane</location>
        <topology evidence="1">Multi-pass membrane protein</topology>
    </subcellularLocation>
</comment>
<dbReference type="GO" id="GO:0008643">
    <property type="term" value="P:carbohydrate transport"/>
    <property type="evidence" value="ECO:0007669"/>
    <property type="project" value="InterPro"/>
</dbReference>
<proteinExistence type="predicted"/>
<feature type="transmembrane region" description="Helical" evidence="9">
    <location>
        <begin position="200"/>
        <end position="221"/>
    </location>
</feature>
<dbReference type="InterPro" id="IPR018043">
    <property type="entry name" value="Na/Gal_symport_CS"/>
</dbReference>
<feature type="transmembrane region" description="Helical" evidence="9">
    <location>
        <begin position="160"/>
        <end position="188"/>
    </location>
</feature>